<evidence type="ECO:0000256" key="1">
    <source>
        <dbReference type="SAM" id="MobiDB-lite"/>
    </source>
</evidence>
<dbReference type="Gene3D" id="3.40.960.10">
    <property type="entry name" value="VSR Endonuclease"/>
    <property type="match status" value="1"/>
</dbReference>
<dbReference type="Pfam" id="PF04480">
    <property type="entry name" value="DUF559"/>
    <property type="match status" value="1"/>
</dbReference>
<feature type="region of interest" description="Disordered" evidence="1">
    <location>
        <begin position="1"/>
        <end position="21"/>
    </location>
</feature>
<dbReference type="InterPro" id="IPR007569">
    <property type="entry name" value="DUF559"/>
</dbReference>
<dbReference type="EMBL" id="WKJD01000006">
    <property type="protein sequence ID" value="MRX42614.1"/>
    <property type="molecule type" value="Genomic_DNA"/>
</dbReference>
<gene>
    <name evidence="3" type="ORF">GJR97_02630</name>
</gene>
<name>A0A6L5QZ44_9MICO</name>
<sequence length="324" mass="35221">MGARRCVPRLPSEPGSASEEQARCVTEPHLLHRACTDLGDVARVRDVLRSADATRRDLDRAVRAGALVRLRPGWVAAPEAGVSVATAVRHGGAVGCVSRLQLEGLWLLGDHTRVHVAMRPNGRGLPHSACSCVVHWNDMPQSAGRVSLVAALAQVLGCLGVEEFFVALESAMRRRLITRAGLASLRARLPLDRRRLVDFARWNADSGLESLLRLRLWGLGIGLASQVAVPGVGTVDFVLGDRLILEVDGKQNHDGPAMRHKDLVRDAVAAAHGFDTLRFDYAMVVHEWELVEAAILSKLDRGLHLARRRPQGTPVVLHDEGDST</sequence>
<feature type="domain" description="DUF559" evidence="2">
    <location>
        <begin position="234"/>
        <end position="299"/>
    </location>
</feature>
<dbReference type="Proteomes" id="UP000476511">
    <property type="component" value="Unassembled WGS sequence"/>
</dbReference>
<protein>
    <submittedName>
        <fullName evidence="3">DUF559 domain-containing protein</fullName>
    </submittedName>
</protein>
<organism evidence="3 4">
    <name type="scientific">Agromyces kandeliae</name>
    <dbReference type="NCBI Taxonomy" id="2666141"/>
    <lineage>
        <taxon>Bacteria</taxon>
        <taxon>Bacillati</taxon>
        <taxon>Actinomycetota</taxon>
        <taxon>Actinomycetes</taxon>
        <taxon>Micrococcales</taxon>
        <taxon>Microbacteriaceae</taxon>
        <taxon>Agromyces</taxon>
    </lineage>
</organism>
<comment type="caution">
    <text evidence="3">The sequence shown here is derived from an EMBL/GenBank/DDBJ whole genome shotgun (WGS) entry which is preliminary data.</text>
</comment>
<evidence type="ECO:0000313" key="3">
    <source>
        <dbReference type="EMBL" id="MRX42614.1"/>
    </source>
</evidence>
<dbReference type="AlphaFoldDB" id="A0A6L5QZ44"/>
<reference evidence="3 4" key="1">
    <citation type="submission" date="2019-11" db="EMBL/GenBank/DDBJ databases">
        <title>Agromyces kandeliae sp. nov., isolated from mangrove soil.</title>
        <authorList>
            <person name="Wang R."/>
        </authorList>
    </citation>
    <scope>NUCLEOTIDE SEQUENCE [LARGE SCALE GENOMIC DNA]</scope>
    <source>
        <strain evidence="3 4">Q22</strain>
    </source>
</reference>
<evidence type="ECO:0000259" key="2">
    <source>
        <dbReference type="Pfam" id="PF04480"/>
    </source>
</evidence>
<keyword evidence="4" id="KW-1185">Reference proteome</keyword>
<evidence type="ECO:0000313" key="4">
    <source>
        <dbReference type="Proteomes" id="UP000476511"/>
    </source>
</evidence>
<proteinExistence type="predicted"/>
<accession>A0A6L5QZ44</accession>